<dbReference type="CDD" id="cd00144">
    <property type="entry name" value="MPP_PPP_family"/>
    <property type="match status" value="1"/>
</dbReference>
<dbReference type="EMBL" id="SMZO01000005">
    <property type="protein sequence ID" value="TDL90786.1"/>
    <property type="molecule type" value="Genomic_DNA"/>
</dbReference>
<dbReference type="InterPro" id="IPR004843">
    <property type="entry name" value="Calcineurin-like_PHP"/>
</dbReference>
<evidence type="ECO:0000313" key="2">
    <source>
        <dbReference type="EMBL" id="TDL90786.1"/>
    </source>
</evidence>
<dbReference type="AlphaFoldDB" id="A0A4R6B561"/>
<dbReference type="PANTHER" id="PTHR42850:SF4">
    <property type="entry name" value="ZINC-DEPENDENT ENDOPOLYPHOSPHATASE"/>
    <property type="match status" value="1"/>
</dbReference>
<dbReference type="InterPro" id="IPR029052">
    <property type="entry name" value="Metallo-depent_PP-like"/>
</dbReference>
<keyword evidence="3" id="KW-1185">Reference proteome</keyword>
<dbReference type="InterPro" id="IPR050126">
    <property type="entry name" value="Ap4A_hydrolase"/>
</dbReference>
<dbReference type="Gene3D" id="3.60.21.10">
    <property type="match status" value="1"/>
</dbReference>
<dbReference type="PRINTS" id="PR00114">
    <property type="entry name" value="STPHPHTASE"/>
</dbReference>
<evidence type="ECO:0000259" key="1">
    <source>
        <dbReference type="Pfam" id="PF00149"/>
    </source>
</evidence>
<organism evidence="2 3">
    <name type="scientific">Meridianimarinicoccus aquatilis</name>
    <dbReference type="NCBI Taxonomy" id="2552766"/>
    <lineage>
        <taxon>Bacteria</taxon>
        <taxon>Pseudomonadati</taxon>
        <taxon>Pseudomonadota</taxon>
        <taxon>Alphaproteobacteria</taxon>
        <taxon>Rhodobacterales</taxon>
        <taxon>Paracoccaceae</taxon>
        <taxon>Meridianimarinicoccus</taxon>
    </lineage>
</organism>
<gene>
    <name evidence="2" type="ORF">E2L05_03210</name>
</gene>
<dbReference type="InterPro" id="IPR006186">
    <property type="entry name" value="Ser/Thr-sp_prot-phosphatase"/>
</dbReference>
<dbReference type="GO" id="GO:0005737">
    <property type="term" value="C:cytoplasm"/>
    <property type="evidence" value="ECO:0007669"/>
    <property type="project" value="TreeGrafter"/>
</dbReference>
<name>A0A4R6B561_9RHOB</name>
<dbReference type="RefSeq" id="WP_133341458.1">
    <property type="nucleotide sequence ID" value="NZ_SMZO01000005.1"/>
</dbReference>
<proteinExistence type="predicted"/>
<dbReference type="GO" id="GO:0016791">
    <property type="term" value="F:phosphatase activity"/>
    <property type="evidence" value="ECO:0007669"/>
    <property type="project" value="TreeGrafter"/>
</dbReference>
<evidence type="ECO:0000313" key="3">
    <source>
        <dbReference type="Proteomes" id="UP000294562"/>
    </source>
</evidence>
<dbReference type="GO" id="GO:0008803">
    <property type="term" value="F:bis(5'-nucleosyl)-tetraphosphatase (symmetrical) activity"/>
    <property type="evidence" value="ECO:0007669"/>
    <property type="project" value="TreeGrafter"/>
</dbReference>
<dbReference type="PANTHER" id="PTHR42850">
    <property type="entry name" value="METALLOPHOSPHOESTERASE"/>
    <property type="match status" value="1"/>
</dbReference>
<accession>A0A4R6B561</accession>
<dbReference type="SUPFAM" id="SSF56300">
    <property type="entry name" value="Metallo-dependent phosphatases"/>
    <property type="match status" value="1"/>
</dbReference>
<sequence>MDPIHAIGDIHGQLGQLETALEAIERFGEPAAPIVFLGDYVDRGPSSRAVIEMLMQGQKDGKPWTCLMGNHDRYIGRFLGNPKYDDPNTSRPLLWTDTPLGGRKTLASYGVDVSEDRPLKDIHQDALEAVPADHLAWIAALPRYHETDSQIFVHAGLRPGVPLTKQKEDDLIWIRDPFLGSDHDWGRLVVHGHTALDRPQLYFNRLNLDGGAGYGRPLLPALIEGRTVSLLDDGGRNRLVVDLASGS</sequence>
<dbReference type="OrthoDB" id="9807890at2"/>
<feature type="domain" description="Calcineurin-like phosphoesterase" evidence="1">
    <location>
        <begin position="3"/>
        <end position="194"/>
    </location>
</feature>
<dbReference type="GO" id="GO:0110154">
    <property type="term" value="P:RNA decapping"/>
    <property type="evidence" value="ECO:0007669"/>
    <property type="project" value="TreeGrafter"/>
</dbReference>
<reference evidence="2 3" key="1">
    <citation type="submission" date="2019-03" db="EMBL/GenBank/DDBJ databases">
        <title>Rhodobacteraceae bacterium SM1902, a new member of the family Rhodobacteraceae isolated from Yantai.</title>
        <authorList>
            <person name="Sun Y."/>
        </authorList>
    </citation>
    <scope>NUCLEOTIDE SEQUENCE [LARGE SCALE GENOMIC DNA]</scope>
    <source>
        <strain evidence="2 3">SM1902</strain>
    </source>
</reference>
<comment type="caution">
    <text evidence="2">The sequence shown here is derived from an EMBL/GenBank/DDBJ whole genome shotgun (WGS) entry which is preliminary data.</text>
</comment>
<dbReference type="Proteomes" id="UP000294562">
    <property type="component" value="Unassembled WGS sequence"/>
</dbReference>
<protein>
    <submittedName>
        <fullName evidence="2">Serine/threonine protein phosphatase</fullName>
    </submittedName>
</protein>
<dbReference type="Pfam" id="PF00149">
    <property type="entry name" value="Metallophos"/>
    <property type="match status" value="1"/>
</dbReference>